<accession>A0ABY3PPT6</accession>
<evidence type="ECO:0000256" key="4">
    <source>
        <dbReference type="ARBA" id="ARBA00022741"/>
    </source>
</evidence>
<evidence type="ECO:0000256" key="5">
    <source>
        <dbReference type="ARBA" id="ARBA00022840"/>
    </source>
</evidence>
<dbReference type="PANTHER" id="PTHR42700:SF1">
    <property type="entry name" value="SULFATE ADENYLYLTRANSFERASE"/>
    <property type="match status" value="1"/>
</dbReference>
<proteinExistence type="inferred from homology"/>
<evidence type="ECO:0000259" key="8">
    <source>
        <dbReference type="Pfam" id="PF01583"/>
    </source>
</evidence>
<dbReference type="Proteomes" id="UP001054846">
    <property type="component" value="Chromosome"/>
</dbReference>
<reference evidence="9 10" key="1">
    <citation type="journal article" date="2021" name="Genome Biol. Evol.">
        <title>Complete Genome Sequencing of a Novel Gloeobacter Species from a Waterfall Cave in Mexico.</title>
        <authorList>
            <person name="Saw J.H."/>
            <person name="Cardona T."/>
            <person name="Montejano G."/>
        </authorList>
    </citation>
    <scope>NUCLEOTIDE SEQUENCE [LARGE SCALE GENOMIC DNA]</scope>
    <source>
        <strain evidence="9">MG652769</strain>
    </source>
</reference>
<keyword evidence="3 6" id="KW-0808">Transferase</keyword>
<dbReference type="CDD" id="cd02027">
    <property type="entry name" value="APSK"/>
    <property type="match status" value="1"/>
</dbReference>
<dbReference type="NCBIfam" id="NF003013">
    <property type="entry name" value="PRK03846.1"/>
    <property type="match status" value="1"/>
</dbReference>
<keyword evidence="6" id="KW-0597">Phosphoprotein</keyword>
<protein>
    <recommendedName>
        <fullName evidence="2 6">Adenylyl-sulfate kinase</fullName>
        <ecNumber evidence="2 6">2.7.1.25</ecNumber>
    </recommendedName>
    <alternativeName>
        <fullName evidence="6">APS kinase</fullName>
    </alternativeName>
    <alternativeName>
        <fullName evidence="6">ATP adenosine-5'-phosphosulfate 3'-phosphotransferase</fullName>
    </alternativeName>
    <alternativeName>
        <fullName evidence="6">Adenosine-5'-phosphosulfate kinase</fullName>
    </alternativeName>
</protein>
<dbReference type="InterPro" id="IPR002891">
    <property type="entry name" value="APS"/>
</dbReference>
<gene>
    <name evidence="6 9" type="primary">cysC</name>
    <name evidence="9" type="ORF">ISF26_05660</name>
</gene>
<comment type="function">
    <text evidence="6 7">Catalyzes the synthesis of activated sulfate.</text>
</comment>
<feature type="active site" description="Phosphoserine intermediate" evidence="6">
    <location>
        <position position="85"/>
    </location>
</feature>
<feature type="domain" description="APS kinase" evidence="8">
    <location>
        <begin position="3"/>
        <end position="150"/>
    </location>
</feature>
<name>A0ABY3PPT6_9CYAN</name>
<dbReference type="HAMAP" id="MF_00065">
    <property type="entry name" value="Adenylyl_sulf_kinase"/>
    <property type="match status" value="1"/>
</dbReference>
<evidence type="ECO:0000313" key="10">
    <source>
        <dbReference type="Proteomes" id="UP001054846"/>
    </source>
</evidence>
<dbReference type="NCBIfam" id="TIGR00455">
    <property type="entry name" value="apsK"/>
    <property type="match status" value="1"/>
</dbReference>
<dbReference type="InterPro" id="IPR059117">
    <property type="entry name" value="APS_kinase_dom"/>
</dbReference>
<keyword evidence="5 6" id="KW-0067">ATP-binding</keyword>
<keyword evidence="10" id="KW-1185">Reference proteome</keyword>
<dbReference type="InterPro" id="IPR050512">
    <property type="entry name" value="Sulf_AdTrans/APS_kinase"/>
</dbReference>
<evidence type="ECO:0000256" key="7">
    <source>
        <dbReference type="RuleBase" id="RU004347"/>
    </source>
</evidence>
<dbReference type="GO" id="GO:0004020">
    <property type="term" value="F:adenylylsulfate kinase activity"/>
    <property type="evidence" value="ECO:0007669"/>
    <property type="project" value="UniProtKB-EC"/>
</dbReference>
<dbReference type="NCBIfam" id="NF002059">
    <property type="entry name" value="PRK00889.1"/>
    <property type="match status" value="1"/>
</dbReference>
<keyword evidence="6 7" id="KW-0418">Kinase</keyword>
<keyword evidence="4 6" id="KW-0547">Nucleotide-binding</keyword>
<evidence type="ECO:0000256" key="2">
    <source>
        <dbReference type="ARBA" id="ARBA00012121"/>
    </source>
</evidence>
<feature type="binding site" evidence="6">
    <location>
        <begin position="11"/>
        <end position="18"/>
    </location>
    <ligand>
        <name>ATP</name>
        <dbReference type="ChEBI" id="CHEBI:30616"/>
    </ligand>
</feature>
<dbReference type="Pfam" id="PF01583">
    <property type="entry name" value="APS_kinase"/>
    <property type="match status" value="1"/>
</dbReference>
<comment type="pathway">
    <text evidence="6 7">Sulfur metabolism; hydrogen sulfide biosynthesis; sulfite from sulfate: step 2/3.</text>
</comment>
<organism evidence="9 10">
    <name type="scientific">Gloeobacter morelensis MG652769</name>
    <dbReference type="NCBI Taxonomy" id="2781736"/>
    <lineage>
        <taxon>Bacteria</taxon>
        <taxon>Bacillati</taxon>
        <taxon>Cyanobacteriota</taxon>
        <taxon>Cyanophyceae</taxon>
        <taxon>Gloeobacterales</taxon>
        <taxon>Gloeobacteraceae</taxon>
        <taxon>Gloeobacter</taxon>
        <taxon>Gloeobacter morelensis</taxon>
    </lineage>
</organism>
<dbReference type="InterPro" id="IPR027417">
    <property type="entry name" value="P-loop_NTPase"/>
</dbReference>
<comment type="catalytic activity">
    <reaction evidence="1 6 7">
        <text>adenosine 5'-phosphosulfate + ATP = 3'-phosphoadenylyl sulfate + ADP + H(+)</text>
        <dbReference type="Rhea" id="RHEA:24152"/>
        <dbReference type="ChEBI" id="CHEBI:15378"/>
        <dbReference type="ChEBI" id="CHEBI:30616"/>
        <dbReference type="ChEBI" id="CHEBI:58243"/>
        <dbReference type="ChEBI" id="CHEBI:58339"/>
        <dbReference type="ChEBI" id="CHEBI:456216"/>
        <dbReference type="EC" id="2.7.1.25"/>
    </reaction>
</comment>
<evidence type="ECO:0000313" key="9">
    <source>
        <dbReference type="EMBL" id="UFP95720.1"/>
    </source>
</evidence>
<dbReference type="PANTHER" id="PTHR42700">
    <property type="entry name" value="SULFATE ADENYLYLTRANSFERASE"/>
    <property type="match status" value="1"/>
</dbReference>
<dbReference type="EC" id="2.7.1.25" evidence="2 6"/>
<evidence type="ECO:0000256" key="6">
    <source>
        <dbReference type="HAMAP-Rule" id="MF_00065"/>
    </source>
</evidence>
<evidence type="ECO:0000256" key="3">
    <source>
        <dbReference type="ARBA" id="ARBA00022679"/>
    </source>
</evidence>
<dbReference type="Gene3D" id="3.40.50.300">
    <property type="entry name" value="P-loop containing nucleotide triphosphate hydrolases"/>
    <property type="match status" value="1"/>
</dbReference>
<sequence length="174" mass="19056">MGKGVTLWFTGLSGAGKSTISGIVAKKLQEIGRNVEVLDGDEVRLNLSAGLSFSKADRDTNVRRIGYVCRLLSRNGVIAISAAISPYRNTREELRANIVDFLEIFVDCPLDVCIERDVKGLYAKALKGEIPAFTGVSDPYEAPTNPDLTILTNTESKDESANRVVQLLYERGYL</sequence>
<evidence type="ECO:0000256" key="1">
    <source>
        <dbReference type="ARBA" id="ARBA00001823"/>
    </source>
</evidence>
<dbReference type="SUPFAM" id="SSF52540">
    <property type="entry name" value="P-loop containing nucleoside triphosphate hydrolases"/>
    <property type="match status" value="1"/>
</dbReference>
<dbReference type="EMBL" id="CP063845">
    <property type="protein sequence ID" value="UFP95720.1"/>
    <property type="molecule type" value="Genomic_DNA"/>
</dbReference>
<comment type="similarity">
    <text evidence="6 7">Belongs to the APS kinase family.</text>
</comment>